<dbReference type="GO" id="GO:0003887">
    <property type="term" value="F:DNA-directed DNA polymerase activity"/>
    <property type="evidence" value="ECO:0007669"/>
    <property type="project" value="UniProtKB-UniRule"/>
</dbReference>
<dbReference type="InterPro" id="IPR043519">
    <property type="entry name" value="NT_sf"/>
</dbReference>
<evidence type="ECO:0000256" key="7">
    <source>
        <dbReference type="ARBA" id="ARBA00023204"/>
    </source>
</evidence>
<evidence type="ECO:0000313" key="13">
    <source>
        <dbReference type="Proteomes" id="UP000193467"/>
    </source>
</evidence>
<comment type="subcellular location">
    <subcellularLocation>
        <location evidence="10">Nucleus</location>
    </subcellularLocation>
</comment>
<evidence type="ECO:0000256" key="8">
    <source>
        <dbReference type="ARBA" id="ARBA00049244"/>
    </source>
</evidence>
<dbReference type="PRINTS" id="PR00869">
    <property type="entry name" value="DNAPOLX"/>
</dbReference>
<evidence type="ECO:0000256" key="10">
    <source>
        <dbReference type="RuleBase" id="RU366014"/>
    </source>
</evidence>
<dbReference type="PANTHER" id="PTHR11276">
    <property type="entry name" value="DNA POLYMERASE TYPE-X FAMILY MEMBER"/>
    <property type="match status" value="1"/>
</dbReference>
<dbReference type="GO" id="GO:0046872">
    <property type="term" value="F:metal ion binding"/>
    <property type="evidence" value="ECO:0007669"/>
    <property type="project" value="UniProtKB-UniRule"/>
</dbReference>
<evidence type="ECO:0000259" key="11">
    <source>
        <dbReference type="SMART" id="SM00483"/>
    </source>
</evidence>
<dbReference type="EMBL" id="MCGR01000027">
    <property type="protein sequence ID" value="ORY79298.1"/>
    <property type="molecule type" value="Genomic_DNA"/>
</dbReference>
<dbReference type="AlphaFoldDB" id="A0A1Y2F5Y3"/>
<name>A0A1Y2F5Y3_9BASI</name>
<dbReference type="SUPFAM" id="SSF81585">
    <property type="entry name" value="PsbU/PolX domain-like"/>
    <property type="match status" value="1"/>
</dbReference>
<keyword evidence="2 10" id="KW-0808">Transferase</keyword>
<dbReference type="InterPro" id="IPR010996">
    <property type="entry name" value="HHH_MUS81"/>
</dbReference>
<comment type="caution">
    <text evidence="12">The sequence shown here is derived from an EMBL/GenBank/DDBJ whole genome shotgun (WGS) entry which is preliminary data.</text>
</comment>
<dbReference type="InterPro" id="IPR002054">
    <property type="entry name" value="DNA-dir_DNA_pol_X"/>
</dbReference>
<comment type="function">
    <text evidence="10">DNA polymerase that functions in several pathways of DNA repair. Involved in base excision repair (BER) responsible for repair of lesions that give rise to abasic (AP) sites in DNA. Also contributes to DNA double-strand break repair by non-homologous end joining and homologous recombination. Has both template-dependent and template-independent (terminal transferase) DNA polymerase activities. Has also a 5'-deoxyribose-5-phosphate lyase (dRP lyase) activity.</text>
</comment>
<dbReference type="InterPro" id="IPR037160">
    <property type="entry name" value="DNA_Pol_thumb_sf"/>
</dbReference>
<keyword evidence="13" id="KW-1185">Reference proteome</keyword>
<keyword evidence="1" id="KW-0237">DNA synthesis</keyword>
<dbReference type="Pfam" id="PF10391">
    <property type="entry name" value="DNA_pol_lambd_f"/>
    <property type="match status" value="1"/>
</dbReference>
<dbReference type="InterPro" id="IPR029398">
    <property type="entry name" value="PolB_thumb"/>
</dbReference>
<evidence type="ECO:0000313" key="12">
    <source>
        <dbReference type="EMBL" id="ORY79298.1"/>
    </source>
</evidence>
<dbReference type="Gene3D" id="1.10.150.20">
    <property type="entry name" value="5' to 3' exonuclease, C-terminal subdomain"/>
    <property type="match status" value="1"/>
</dbReference>
<evidence type="ECO:0000256" key="3">
    <source>
        <dbReference type="ARBA" id="ARBA00022695"/>
    </source>
</evidence>
<dbReference type="Pfam" id="PF14792">
    <property type="entry name" value="DNA_pol_B_palm"/>
    <property type="match status" value="1"/>
</dbReference>
<dbReference type="SMART" id="SM00483">
    <property type="entry name" value="POLXc"/>
    <property type="match status" value="1"/>
</dbReference>
<sequence>AASALRNHPFLIRTASEARKLHGIGGSISSKIVEIVKTGTHRRVPMNSKQEKVISDFCGIYGVGRTIAAQLWDAGARSLGDLDADPIRFNLDKNQQLGLRYYQDLQERIPRDEVTVIHQLVLESARKIDPKLQVLAMGSHRRGQHSSSDIDFIVTRDTSDGIDHTGMIKKLWHALEARGIAHHNLTEMNDCMLHALCSLPVEGAKMRRVDFLGVPFDELPPALIYFTGNRYFNRSMRLKARHLGYRLNQRGLYKDICLDRNGAAITEGTRVECRTEKDIFDKLSVPWR</sequence>
<protein>
    <recommendedName>
        <fullName evidence="10">DNA polymerase</fullName>
        <ecNumber evidence="10">2.7.7.7</ecNumber>
    </recommendedName>
</protein>
<reference evidence="12 13" key="1">
    <citation type="submission" date="2016-07" db="EMBL/GenBank/DDBJ databases">
        <title>Pervasive Adenine N6-methylation of Active Genes in Fungi.</title>
        <authorList>
            <consortium name="DOE Joint Genome Institute"/>
            <person name="Mondo S.J."/>
            <person name="Dannebaum R.O."/>
            <person name="Kuo R.C."/>
            <person name="Labutti K."/>
            <person name="Haridas S."/>
            <person name="Kuo A."/>
            <person name="Salamov A."/>
            <person name="Ahrendt S.R."/>
            <person name="Lipzen A."/>
            <person name="Sullivan W."/>
            <person name="Andreopoulos W.B."/>
            <person name="Clum A."/>
            <person name="Lindquist E."/>
            <person name="Daum C."/>
            <person name="Ramamoorthy G.K."/>
            <person name="Gryganskyi A."/>
            <person name="Culley D."/>
            <person name="Magnuson J.K."/>
            <person name="James T.Y."/>
            <person name="O'Malley M.A."/>
            <person name="Stajich J.E."/>
            <person name="Spatafora J.W."/>
            <person name="Visel A."/>
            <person name="Grigoriev I.V."/>
        </authorList>
    </citation>
    <scope>NUCLEOTIDE SEQUENCE [LARGE SCALE GENOMIC DNA]</scope>
    <source>
        <strain evidence="12 13">62-1032</strain>
    </source>
</reference>
<keyword evidence="4" id="KW-0235">DNA replication</keyword>
<feature type="domain" description="DNA-directed DNA polymerase X" evidence="11">
    <location>
        <begin position="1"/>
        <end position="288"/>
    </location>
</feature>
<keyword evidence="7 10" id="KW-0234">DNA repair</keyword>
<dbReference type="EC" id="2.7.7.7" evidence="10"/>
<gene>
    <name evidence="12" type="ORF">BCR35DRAFT_266485</name>
</gene>
<dbReference type="SUPFAM" id="SSF47802">
    <property type="entry name" value="DNA polymerase beta, N-terminal domain-like"/>
    <property type="match status" value="1"/>
</dbReference>
<evidence type="ECO:0000256" key="4">
    <source>
        <dbReference type="ARBA" id="ARBA00022705"/>
    </source>
</evidence>
<dbReference type="Pfam" id="PF14716">
    <property type="entry name" value="HHH_8"/>
    <property type="match status" value="1"/>
</dbReference>
<dbReference type="InParanoid" id="A0A1Y2F5Y3"/>
<dbReference type="SUPFAM" id="SSF81301">
    <property type="entry name" value="Nucleotidyltransferase"/>
    <property type="match status" value="1"/>
</dbReference>
<feature type="active site" description="Nucleophile; Schiff-base intermediate with DNA; for 5'-dRP lyase activity" evidence="9">
    <location>
        <position position="31"/>
    </location>
</feature>
<evidence type="ECO:0000256" key="6">
    <source>
        <dbReference type="ARBA" id="ARBA00022932"/>
    </source>
</evidence>
<dbReference type="Proteomes" id="UP000193467">
    <property type="component" value="Unassembled WGS sequence"/>
</dbReference>
<evidence type="ECO:0000256" key="9">
    <source>
        <dbReference type="PIRSR" id="PIRSR622312-50"/>
    </source>
</evidence>
<evidence type="ECO:0000256" key="5">
    <source>
        <dbReference type="ARBA" id="ARBA00022763"/>
    </source>
</evidence>
<accession>A0A1Y2F5Y3</accession>
<evidence type="ECO:0000256" key="2">
    <source>
        <dbReference type="ARBA" id="ARBA00022679"/>
    </source>
</evidence>
<keyword evidence="10" id="KW-0539">Nucleus</keyword>
<dbReference type="CDD" id="cd00141">
    <property type="entry name" value="NT_POLXc"/>
    <property type="match status" value="1"/>
</dbReference>
<comment type="catalytic activity">
    <reaction evidence="8 10">
        <text>DNA(n) + a 2'-deoxyribonucleoside 5'-triphosphate = DNA(n+1) + diphosphate</text>
        <dbReference type="Rhea" id="RHEA:22508"/>
        <dbReference type="Rhea" id="RHEA-COMP:17339"/>
        <dbReference type="Rhea" id="RHEA-COMP:17340"/>
        <dbReference type="ChEBI" id="CHEBI:33019"/>
        <dbReference type="ChEBI" id="CHEBI:61560"/>
        <dbReference type="ChEBI" id="CHEBI:173112"/>
        <dbReference type="EC" id="2.7.7.7"/>
    </reaction>
</comment>
<dbReference type="InterPro" id="IPR028207">
    <property type="entry name" value="DNA_pol_B_palm_palm"/>
</dbReference>
<proteinExistence type="inferred from homology"/>
<keyword evidence="5 10" id="KW-0227">DNA damage</keyword>
<dbReference type="Pfam" id="PF14791">
    <property type="entry name" value="DNA_pol_B_thumb"/>
    <property type="match status" value="1"/>
</dbReference>
<dbReference type="PANTHER" id="PTHR11276:SF28">
    <property type="entry name" value="DNA POLYMERASE LAMBDA"/>
    <property type="match status" value="1"/>
</dbReference>
<dbReference type="InterPro" id="IPR018944">
    <property type="entry name" value="DNA_pol_lambd_fingers_domain"/>
</dbReference>
<dbReference type="Gene3D" id="3.30.210.10">
    <property type="entry name" value="DNA polymerase, thumb domain"/>
    <property type="match status" value="1"/>
</dbReference>
<comment type="similarity">
    <text evidence="10">Belongs to the DNA polymerase type-X family.</text>
</comment>
<dbReference type="STRING" id="106004.A0A1Y2F5Y3"/>
<dbReference type="GO" id="GO:0003677">
    <property type="term" value="F:DNA binding"/>
    <property type="evidence" value="ECO:0007669"/>
    <property type="project" value="UniProtKB-UniRule"/>
</dbReference>
<dbReference type="InterPro" id="IPR027421">
    <property type="entry name" value="DNA_pol_lamdba_lyase_dom_sf"/>
</dbReference>
<dbReference type="GO" id="GO:0006303">
    <property type="term" value="P:double-strand break repair via nonhomologous end joining"/>
    <property type="evidence" value="ECO:0007669"/>
    <property type="project" value="TreeGrafter"/>
</dbReference>
<organism evidence="12 13">
    <name type="scientific">Leucosporidium creatinivorum</name>
    <dbReference type="NCBI Taxonomy" id="106004"/>
    <lineage>
        <taxon>Eukaryota</taxon>
        <taxon>Fungi</taxon>
        <taxon>Dikarya</taxon>
        <taxon>Basidiomycota</taxon>
        <taxon>Pucciniomycotina</taxon>
        <taxon>Microbotryomycetes</taxon>
        <taxon>Leucosporidiales</taxon>
        <taxon>Leucosporidium</taxon>
    </lineage>
</organism>
<keyword evidence="6 10" id="KW-0239">DNA-directed DNA polymerase</keyword>
<evidence type="ECO:0000256" key="1">
    <source>
        <dbReference type="ARBA" id="ARBA00022634"/>
    </source>
</evidence>
<feature type="non-terminal residue" evidence="12">
    <location>
        <position position="1"/>
    </location>
</feature>
<dbReference type="GO" id="GO:0005634">
    <property type="term" value="C:nucleus"/>
    <property type="evidence" value="ECO:0007669"/>
    <property type="project" value="UniProtKB-SubCell"/>
</dbReference>
<dbReference type="OrthoDB" id="205514at2759"/>
<keyword evidence="3 10" id="KW-0548">Nucleotidyltransferase</keyword>
<dbReference type="InterPro" id="IPR022312">
    <property type="entry name" value="DNA_pol_X"/>
</dbReference>
<dbReference type="PRINTS" id="PR00870">
    <property type="entry name" value="DNAPOLXBETA"/>
</dbReference>
<dbReference type="InterPro" id="IPR002008">
    <property type="entry name" value="DNA_pol_X_beta-like"/>
</dbReference>
<dbReference type="Gene3D" id="1.10.150.110">
    <property type="entry name" value="DNA polymerase beta, N-terminal domain-like"/>
    <property type="match status" value="1"/>
</dbReference>
<dbReference type="Gene3D" id="3.30.460.10">
    <property type="entry name" value="Beta Polymerase, domain 2"/>
    <property type="match status" value="1"/>
</dbReference>